<protein>
    <submittedName>
        <fullName evidence="2">Uncharacterized protein</fullName>
    </submittedName>
</protein>
<feature type="compositionally biased region" description="Gly residues" evidence="1">
    <location>
        <begin position="236"/>
        <end position="250"/>
    </location>
</feature>
<keyword evidence="3" id="KW-1185">Reference proteome</keyword>
<reference evidence="2 3" key="1">
    <citation type="journal article" date="2016" name="Genome Biol. Evol.">
        <title>Divergent and convergent evolution of fungal pathogenicity.</title>
        <authorList>
            <person name="Shang Y."/>
            <person name="Xiao G."/>
            <person name="Zheng P."/>
            <person name="Cen K."/>
            <person name="Zhan S."/>
            <person name="Wang C."/>
        </authorList>
    </citation>
    <scope>NUCLEOTIDE SEQUENCE [LARGE SCALE GENOMIC DNA]</scope>
    <source>
        <strain evidence="2 3">RCEF 264</strain>
    </source>
</reference>
<proteinExistence type="predicted"/>
<feature type="compositionally biased region" description="Basic and acidic residues" evidence="1">
    <location>
        <begin position="443"/>
        <end position="453"/>
    </location>
</feature>
<sequence>MARSFHQLPQPQQHFSKDSLHHGYETMPTSWNPKALHTENCYDPDGTCPRLSGPCCSCCEVDARMCMGPLPHREKSRSKSKSKNKHKHKGKCRDKNKEPHKDKHKYKDEECRGLTCKLRSLGFGRAGPHWCGGRNWGGKVWGLTRDPGDTEKRNWHMYFDPKVSKEEIKDICARRCPPKPPRHHCHHHHFPCQGLQCAHCNSMCTRDCFLPLQPQLTVPSAPVHHFPAPKNVPEQRGGGSNAGSSSGGSGDESSSGDSSGSKRGHDVGKNFGQNYPHGIRDHRSMSHGADTHRARDGGNGRPETRKNSGHGKNSGLPAKSNHHKPGIDGGEKGNTVKARSEGATAHGSKPTSGCSHMSGRDGGKVGSIQREQKQKREQENGKEKERQRERSGGGGGGRADAAPEPARRTHATWTVMYQGFRQRRDDMGCTRTGSWERTLPRVATEHEQQEQQHQHQQHAVSDAQVGSRGASSSFATDVAAHIDDGYLDRPARRCPLCQTSLCGNNGMLRHASSGSTTYATGFSTTVESNGNKDAHYESNGAPYAGFPVYGAGRGTGSGVDSGYNSVFDFQIPGP</sequence>
<organism evidence="2 3">
    <name type="scientific">Niveomyces insectorum RCEF 264</name>
    <dbReference type="NCBI Taxonomy" id="1081102"/>
    <lineage>
        <taxon>Eukaryota</taxon>
        <taxon>Fungi</taxon>
        <taxon>Dikarya</taxon>
        <taxon>Ascomycota</taxon>
        <taxon>Pezizomycotina</taxon>
        <taxon>Sordariomycetes</taxon>
        <taxon>Hypocreomycetidae</taxon>
        <taxon>Hypocreales</taxon>
        <taxon>Cordycipitaceae</taxon>
        <taxon>Niveomyces</taxon>
    </lineage>
</organism>
<evidence type="ECO:0000313" key="2">
    <source>
        <dbReference type="EMBL" id="OAA62461.1"/>
    </source>
</evidence>
<evidence type="ECO:0000313" key="3">
    <source>
        <dbReference type="Proteomes" id="UP000076874"/>
    </source>
</evidence>
<feature type="region of interest" description="Disordered" evidence="1">
    <location>
        <begin position="221"/>
        <end position="411"/>
    </location>
</feature>
<name>A0A167VCG0_9HYPO</name>
<accession>A0A167VCG0</accession>
<feature type="region of interest" description="Disordered" evidence="1">
    <location>
        <begin position="1"/>
        <end position="22"/>
    </location>
</feature>
<evidence type="ECO:0000256" key="1">
    <source>
        <dbReference type="SAM" id="MobiDB-lite"/>
    </source>
</evidence>
<feature type="compositionally biased region" description="Basic and acidic residues" evidence="1">
    <location>
        <begin position="278"/>
        <end position="306"/>
    </location>
</feature>
<dbReference type="AlphaFoldDB" id="A0A167VCG0"/>
<comment type="caution">
    <text evidence="2">The sequence shown here is derived from an EMBL/GenBank/DDBJ whole genome shotgun (WGS) entry which is preliminary data.</text>
</comment>
<feature type="region of interest" description="Disordered" evidence="1">
    <location>
        <begin position="70"/>
        <end position="103"/>
    </location>
</feature>
<gene>
    <name evidence="2" type="ORF">SPI_04001</name>
</gene>
<feature type="compositionally biased region" description="Basic and acidic residues" evidence="1">
    <location>
        <begin position="93"/>
        <end position="103"/>
    </location>
</feature>
<dbReference type="Proteomes" id="UP000076874">
    <property type="component" value="Unassembled WGS sequence"/>
</dbReference>
<dbReference type="OrthoDB" id="5245612at2759"/>
<feature type="region of interest" description="Disordered" evidence="1">
    <location>
        <begin position="443"/>
        <end position="470"/>
    </location>
</feature>
<feature type="compositionally biased region" description="Basic residues" evidence="1">
    <location>
        <begin position="74"/>
        <end position="92"/>
    </location>
</feature>
<feature type="compositionally biased region" description="Basic and acidic residues" evidence="1">
    <location>
        <begin position="370"/>
        <end position="391"/>
    </location>
</feature>
<feature type="compositionally biased region" description="Low complexity" evidence="1">
    <location>
        <begin position="251"/>
        <end position="261"/>
    </location>
</feature>
<dbReference type="EMBL" id="AZHD01000006">
    <property type="protein sequence ID" value="OAA62461.1"/>
    <property type="molecule type" value="Genomic_DNA"/>
</dbReference>